<dbReference type="OrthoDB" id="9798201at2"/>
<dbReference type="InterPro" id="IPR037523">
    <property type="entry name" value="VOC_core"/>
</dbReference>
<sequence length="120" mass="12755">MTIRRIVPNLPADDPQALAAFYARVFGLDPVMDAGFIVTTAVPGRTQPAQLSLASEGGAGTPLPALSIEVDDLDTTLAAARAANAEIPYGPVTEPWGVRRFYMRDPAGHLINVLTHSETK</sequence>
<dbReference type="SUPFAM" id="SSF54593">
    <property type="entry name" value="Glyoxalase/Bleomycin resistance protein/Dihydroxybiphenyl dioxygenase"/>
    <property type="match status" value="1"/>
</dbReference>
<dbReference type="RefSeq" id="WP_149788715.1">
    <property type="nucleotide sequence ID" value="NZ_FNIO01000005.1"/>
</dbReference>
<evidence type="ECO:0000313" key="2">
    <source>
        <dbReference type="EMBL" id="SHK14876.1"/>
    </source>
</evidence>
<dbReference type="InterPro" id="IPR004360">
    <property type="entry name" value="Glyas_Fos-R_dOase_dom"/>
</dbReference>
<evidence type="ECO:0000259" key="1">
    <source>
        <dbReference type="PROSITE" id="PS51819"/>
    </source>
</evidence>
<dbReference type="Gene3D" id="3.10.180.10">
    <property type="entry name" value="2,3-Dihydroxybiphenyl 1,2-Dioxygenase, domain 1"/>
    <property type="match status" value="1"/>
</dbReference>
<name>A0A1H0J249_9RHOB</name>
<dbReference type="InterPro" id="IPR029068">
    <property type="entry name" value="Glyas_Bleomycin-R_OHBP_Dase"/>
</dbReference>
<proteinExistence type="predicted"/>
<feature type="domain" description="VOC" evidence="1">
    <location>
        <begin position="2"/>
        <end position="116"/>
    </location>
</feature>
<dbReference type="AlphaFoldDB" id="A0A1H0J249"/>
<reference evidence="2 3" key="1">
    <citation type="submission" date="2016-11" db="EMBL/GenBank/DDBJ databases">
        <authorList>
            <person name="Varghese N."/>
            <person name="Submissions S."/>
        </authorList>
    </citation>
    <scope>NUCLEOTIDE SEQUENCE [LARGE SCALE GENOMIC DNA]</scope>
    <source>
        <strain evidence="2 3">DSM 29620</strain>
    </source>
</reference>
<protein>
    <recommendedName>
        <fullName evidence="1">VOC domain-containing protein</fullName>
    </recommendedName>
</protein>
<organism evidence="2 3">
    <name type="scientific">Lutimaribacter pacificus</name>
    <dbReference type="NCBI Taxonomy" id="391948"/>
    <lineage>
        <taxon>Bacteria</taxon>
        <taxon>Pseudomonadati</taxon>
        <taxon>Pseudomonadota</taxon>
        <taxon>Alphaproteobacteria</taxon>
        <taxon>Rhodobacterales</taxon>
        <taxon>Roseobacteraceae</taxon>
        <taxon>Lutimaribacter</taxon>
    </lineage>
</organism>
<gene>
    <name evidence="2" type="ORF">SAMN05444142_103430</name>
</gene>
<keyword evidence="3" id="KW-1185">Reference proteome</keyword>
<dbReference type="PROSITE" id="PS51819">
    <property type="entry name" value="VOC"/>
    <property type="match status" value="1"/>
</dbReference>
<dbReference type="Pfam" id="PF00903">
    <property type="entry name" value="Glyoxalase"/>
    <property type="match status" value="1"/>
</dbReference>
<evidence type="ECO:0000313" key="3">
    <source>
        <dbReference type="Proteomes" id="UP000324252"/>
    </source>
</evidence>
<dbReference type="Proteomes" id="UP000324252">
    <property type="component" value="Unassembled WGS sequence"/>
</dbReference>
<accession>A0A1H0J249</accession>
<dbReference type="EMBL" id="FQZZ01000003">
    <property type="protein sequence ID" value="SHK14876.1"/>
    <property type="molecule type" value="Genomic_DNA"/>
</dbReference>